<accession>A0AAW2G7I5</accession>
<dbReference type="Proteomes" id="UP001430953">
    <property type="component" value="Unassembled WGS sequence"/>
</dbReference>
<evidence type="ECO:0000313" key="2">
    <source>
        <dbReference type="Proteomes" id="UP001430953"/>
    </source>
</evidence>
<dbReference type="AlphaFoldDB" id="A0AAW2G7I5"/>
<protein>
    <submittedName>
        <fullName evidence="1">Uncharacterized protein</fullName>
    </submittedName>
</protein>
<organism evidence="1 2">
    <name type="scientific">Cardiocondyla obscurior</name>
    <dbReference type="NCBI Taxonomy" id="286306"/>
    <lineage>
        <taxon>Eukaryota</taxon>
        <taxon>Metazoa</taxon>
        <taxon>Ecdysozoa</taxon>
        <taxon>Arthropoda</taxon>
        <taxon>Hexapoda</taxon>
        <taxon>Insecta</taxon>
        <taxon>Pterygota</taxon>
        <taxon>Neoptera</taxon>
        <taxon>Endopterygota</taxon>
        <taxon>Hymenoptera</taxon>
        <taxon>Apocrita</taxon>
        <taxon>Aculeata</taxon>
        <taxon>Formicoidea</taxon>
        <taxon>Formicidae</taxon>
        <taxon>Myrmicinae</taxon>
        <taxon>Cardiocondyla</taxon>
    </lineage>
</organism>
<dbReference type="EMBL" id="JADYXP020000005">
    <property type="protein sequence ID" value="KAL0123362.1"/>
    <property type="molecule type" value="Genomic_DNA"/>
</dbReference>
<proteinExistence type="predicted"/>
<sequence>MNCAPQVLQGINGSDSPDPKIRNSCYISFPEQRRLTNRQLFTERYIRFQTFTNENMAIPISVFWQVLVRSYSHVEEIKKRFDTILRVSRKYLSRNIVIKYRSSR</sequence>
<name>A0AAW2G7I5_9HYME</name>
<comment type="caution">
    <text evidence="1">The sequence shown here is derived from an EMBL/GenBank/DDBJ whole genome shotgun (WGS) entry which is preliminary data.</text>
</comment>
<evidence type="ECO:0000313" key="1">
    <source>
        <dbReference type="EMBL" id="KAL0123362.1"/>
    </source>
</evidence>
<gene>
    <name evidence="1" type="ORF">PUN28_005713</name>
</gene>
<reference evidence="1 2" key="1">
    <citation type="submission" date="2023-03" db="EMBL/GenBank/DDBJ databases">
        <title>High recombination rates correlate with genetic variation in Cardiocondyla obscurior ants.</title>
        <authorList>
            <person name="Errbii M."/>
        </authorList>
    </citation>
    <scope>NUCLEOTIDE SEQUENCE [LARGE SCALE GENOMIC DNA]</scope>
    <source>
        <strain evidence="1">Alpha-2009</strain>
        <tissue evidence="1">Whole body</tissue>
    </source>
</reference>
<keyword evidence="2" id="KW-1185">Reference proteome</keyword>